<feature type="non-terminal residue" evidence="1">
    <location>
        <position position="1"/>
    </location>
</feature>
<dbReference type="AlphaFoldDB" id="A0A0T6B0Y0"/>
<keyword evidence="2" id="KW-1185">Reference proteome</keyword>
<dbReference type="Proteomes" id="UP000051574">
    <property type="component" value="Unassembled WGS sequence"/>
</dbReference>
<name>A0A0T6B0Y0_9SCAR</name>
<protein>
    <submittedName>
        <fullName evidence="1">Uncharacterized protein</fullName>
    </submittedName>
</protein>
<sequence>DWDSLEKDIRNASHVPIPQDQVTLPLPSRLHAHLDVPYFKILGTLYQFYIHIAAEEMDTSNGIENDVKNTLDEVINGIEYRINSDCKSADPLWHQRVTMERVVNVTEVLSISCLLCLLCHNLMRPSQGKKTKRKSSDLKNREILNELIGQLKKAANRFDEILEDWNYQVTISDLTNRLLLLNLNVDGQAVLNNLRESRTQAVKSLKGVLKSKSKFLSGLMV</sequence>
<proteinExistence type="predicted"/>
<dbReference type="EMBL" id="LJIG01022457">
    <property type="protein sequence ID" value="KRT80487.1"/>
    <property type="molecule type" value="Genomic_DNA"/>
</dbReference>
<evidence type="ECO:0000313" key="2">
    <source>
        <dbReference type="Proteomes" id="UP000051574"/>
    </source>
</evidence>
<accession>A0A0T6B0Y0</accession>
<gene>
    <name evidence="1" type="ORF">AMK59_8549</name>
</gene>
<organism evidence="1 2">
    <name type="scientific">Oryctes borbonicus</name>
    <dbReference type="NCBI Taxonomy" id="1629725"/>
    <lineage>
        <taxon>Eukaryota</taxon>
        <taxon>Metazoa</taxon>
        <taxon>Ecdysozoa</taxon>
        <taxon>Arthropoda</taxon>
        <taxon>Hexapoda</taxon>
        <taxon>Insecta</taxon>
        <taxon>Pterygota</taxon>
        <taxon>Neoptera</taxon>
        <taxon>Endopterygota</taxon>
        <taxon>Coleoptera</taxon>
        <taxon>Polyphaga</taxon>
        <taxon>Scarabaeiformia</taxon>
        <taxon>Scarabaeidae</taxon>
        <taxon>Dynastinae</taxon>
        <taxon>Oryctes</taxon>
    </lineage>
</organism>
<comment type="caution">
    <text evidence="1">The sequence shown here is derived from an EMBL/GenBank/DDBJ whole genome shotgun (WGS) entry which is preliminary data.</text>
</comment>
<evidence type="ECO:0000313" key="1">
    <source>
        <dbReference type="EMBL" id="KRT80487.1"/>
    </source>
</evidence>
<reference evidence="1 2" key="1">
    <citation type="submission" date="2015-09" db="EMBL/GenBank/DDBJ databases">
        <title>Draft genome of the scarab beetle Oryctes borbonicus.</title>
        <authorList>
            <person name="Meyer J.M."/>
            <person name="Markov G.V."/>
            <person name="Baskaran P."/>
            <person name="Herrmann M."/>
            <person name="Sommer R.J."/>
            <person name="Roedelsperger C."/>
        </authorList>
    </citation>
    <scope>NUCLEOTIDE SEQUENCE [LARGE SCALE GENOMIC DNA]</scope>
    <source>
        <strain evidence="1">OB123</strain>
        <tissue evidence="1">Whole animal</tissue>
    </source>
</reference>